<accession>A0A3M8B7S9</accession>
<dbReference type="AlphaFoldDB" id="A0A3M8B7S9"/>
<name>A0A3M8B7S9_9BACL</name>
<evidence type="ECO:0000313" key="2">
    <source>
        <dbReference type="Proteomes" id="UP000268829"/>
    </source>
</evidence>
<sequence length="71" mass="8386">MIHKSKWEGEYKYKGFIIWNAGERDWIAEPENWSVKAIEKLKYTLPQLETISAAKKWIRGVGVKLNESDYL</sequence>
<dbReference type="EMBL" id="RHHS01000013">
    <property type="protein sequence ID" value="RNB59504.1"/>
    <property type="molecule type" value="Genomic_DNA"/>
</dbReference>
<reference evidence="1 2" key="1">
    <citation type="submission" date="2018-10" db="EMBL/GenBank/DDBJ databases">
        <title>Phylogenomics of Brevibacillus.</title>
        <authorList>
            <person name="Dunlap C."/>
        </authorList>
    </citation>
    <scope>NUCLEOTIDE SEQUENCE [LARGE SCALE GENOMIC DNA]</scope>
    <source>
        <strain evidence="1 2">DSM 100115</strain>
    </source>
</reference>
<protein>
    <submittedName>
        <fullName evidence="1">Uncharacterized protein</fullName>
    </submittedName>
</protein>
<comment type="caution">
    <text evidence="1">The sequence shown here is derived from an EMBL/GenBank/DDBJ whole genome shotgun (WGS) entry which is preliminary data.</text>
</comment>
<keyword evidence="2" id="KW-1185">Reference proteome</keyword>
<dbReference type="RefSeq" id="WP_122903671.1">
    <property type="nucleotide sequence ID" value="NZ_RHHS01000013.1"/>
</dbReference>
<dbReference type="Proteomes" id="UP000268829">
    <property type="component" value="Unassembled WGS sequence"/>
</dbReference>
<organism evidence="1 2">
    <name type="scientific">Brevibacillus gelatini</name>
    <dbReference type="NCBI Taxonomy" id="1655277"/>
    <lineage>
        <taxon>Bacteria</taxon>
        <taxon>Bacillati</taxon>
        <taxon>Bacillota</taxon>
        <taxon>Bacilli</taxon>
        <taxon>Bacillales</taxon>
        <taxon>Paenibacillaceae</taxon>
        <taxon>Brevibacillus</taxon>
    </lineage>
</organism>
<evidence type="ECO:0000313" key="1">
    <source>
        <dbReference type="EMBL" id="RNB59504.1"/>
    </source>
</evidence>
<dbReference type="OrthoDB" id="2364884at2"/>
<proteinExistence type="predicted"/>
<gene>
    <name evidence="1" type="ORF">EDM57_05020</name>
</gene>